<organism evidence="8 9">
    <name type="scientific">Lentinula boryana</name>
    <dbReference type="NCBI Taxonomy" id="40481"/>
    <lineage>
        <taxon>Eukaryota</taxon>
        <taxon>Fungi</taxon>
        <taxon>Dikarya</taxon>
        <taxon>Basidiomycota</taxon>
        <taxon>Agaricomycotina</taxon>
        <taxon>Agaricomycetes</taxon>
        <taxon>Agaricomycetidae</taxon>
        <taxon>Agaricales</taxon>
        <taxon>Marasmiineae</taxon>
        <taxon>Omphalotaceae</taxon>
        <taxon>Lentinula</taxon>
    </lineage>
</organism>
<dbReference type="InterPro" id="IPR018957">
    <property type="entry name" value="Znf_C3HC4_RING-type"/>
</dbReference>
<dbReference type="Gene3D" id="3.30.40.10">
    <property type="entry name" value="Zinc/RING finger domain, C3HC4 (zinc finger)"/>
    <property type="match status" value="1"/>
</dbReference>
<dbReference type="EMBL" id="MU790685">
    <property type="protein sequence ID" value="KAJ3994762.1"/>
    <property type="molecule type" value="Genomic_DNA"/>
</dbReference>
<dbReference type="SMART" id="SM00184">
    <property type="entry name" value="RING"/>
    <property type="match status" value="1"/>
</dbReference>
<sequence length="390" mass="44295">MPHGHCQVCLGYYAISEFQVLPCGHGGCSSCLDQIFDLYTQKGACWMCRQEFHRSTAHRIYIEVVDSKVAVLQGTIEGLEKMDAKVPVISVERASHRLKKTAQEIECDNEKAKSLQQAIKDFDERIVPVFKDVRAQAKELKQLRDELSRAKSRAQAFDEIRESSERKDLLINALRSELDQSKKDGQQVLSMMENLTAEHLSLKRQNEVDMQDKKKKEDDMQDKKKKEDDNWKLRGTLERQAKDARSRKVKIQALKEEISDLRKRNESLEESQSVALDESLPVFISDDYVDNSQNFLPSSSSAQVAPSPGRVRKKYRSFGLSQITNELHLANVDLDFDSGMPGPGFSSDWKMSGTMTKKKAAPTNFPIPLDKHGRPTVTVQKGPVRSRRVP</sequence>
<evidence type="ECO:0000313" key="8">
    <source>
        <dbReference type="EMBL" id="KAJ3994762.1"/>
    </source>
</evidence>
<feature type="region of interest" description="Disordered" evidence="6">
    <location>
        <begin position="199"/>
        <end position="246"/>
    </location>
</feature>
<proteinExistence type="predicted"/>
<dbReference type="PROSITE" id="PS50089">
    <property type="entry name" value="ZF_RING_2"/>
    <property type="match status" value="1"/>
</dbReference>
<evidence type="ECO:0000256" key="6">
    <source>
        <dbReference type="SAM" id="MobiDB-lite"/>
    </source>
</evidence>
<feature type="coiled-coil region" evidence="5">
    <location>
        <begin position="91"/>
        <end position="160"/>
    </location>
</feature>
<gene>
    <name evidence="8" type="ORF">F5050DRAFT_421801</name>
</gene>
<evidence type="ECO:0000256" key="1">
    <source>
        <dbReference type="ARBA" id="ARBA00022723"/>
    </source>
</evidence>
<comment type="caution">
    <text evidence="8">The sequence shown here is derived from an EMBL/GenBank/DDBJ whole genome shotgun (WGS) entry which is preliminary data.</text>
</comment>
<keyword evidence="5" id="KW-0175">Coiled coil</keyword>
<feature type="domain" description="RING-type" evidence="7">
    <location>
        <begin position="6"/>
        <end position="49"/>
    </location>
</feature>
<evidence type="ECO:0000256" key="3">
    <source>
        <dbReference type="ARBA" id="ARBA00022833"/>
    </source>
</evidence>
<feature type="region of interest" description="Disordered" evidence="6">
    <location>
        <begin position="347"/>
        <end position="390"/>
    </location>
</feature>
<evidence type="ECO:0000256" key="2">
    <source>
        <dbReference type="ARBA" id="ARBA00022771"/>
    </source>
</evidence>
<dbReference type="SUPFAM" id="SSF57850">
    <property type="entry name" value="RING/U-box"/>
    <property type="match status" value="1"/>
</dbReference>
<evidence type="ECO:0000259" key="7">
    <source>
        <dbReference type="PROSITE" id="PS50089"/>
    </source>
</evidence>
<evidence type="ECO:0000313" key="9">
    <source>
        <dbReference type="Proteomes" id="UP001163828"/>
    </source>
</evidence>
<keyword evidence="1" id="KW-0479">Metal-binding</keyword>
<dbReference type="Pfam" id="PF00097">
    <property type="entry name" value="zf-C3HC4"/>
    <property type="match status" value="1"/>
</dbReference>
<dbReference type="Proteomes" id="UP001163828">
    <property type="component" value="Unassembled WGS sequence"/>
</dbReference>
<feature type="compositionally biased region" description="Basic and acidic residues" evidence="6">
    <location>
        <begin position="200"/>
        <end position="246"/>
    </location>
</feature>
<reference evidence="8" key="1">
    <citation type="submission" date="2022-08" db="EMBL/GenBank/DDBJ databases">
        <authorList>
            <consortium name="DOE Joint Genome Institute"/>
            <person name="Min B."/>
            <person name="Riley R."/>
            <person name="Sierra-Patev S."/>
            <person name="Naranjo-Ortiz M."/>
            <person name="Looney B."/>
            <person name="Konkel Z."/>
            <person name="Slot J.C."/>
            <person name="Sakamoto Y."/>
            <person name="Steenwyk J.L."/>
            <person name="Rokas A."/>
            <person name="Carro J."/>
            <person name="Camarero S."/>
            <person name="Ferreira P."/>
            <person name="Molpeceres G."/>
            <person name="Ruiz-Duenas F.J."/>
            <person name="Serrano A."/>
            <person name="Henrissat B."/>
            <person name="Drula E."/>
            <person name="Hughes K.W."/>
            <person name="Mata J.L."/>
            <person name="Ishikawa N.K."/>
            <person name="Vargas-Isla R."/>
            <person name="Ushijima S."/>
            <person name="Smith C.A."/>
            <person name="Ahrendt S."/>
            <person name="Andreopoulos W."/>
            <person name="He G."/>
            <person name="Labutti K."/>
            <person name="Lipzen A."/>
            <person name="Ng V."/>
            <person name="Sandor L."/>
            <person name="Barry K."/>
            <person name="Martinez A.T."/>
            <person name="Xiao Y."/>
            <person name="Gibbons J.G."/>
            <person name="Terashima K."/>
            <person name="Hibbett D.S."/>
            <person name="Grigoriev I.V."/>
        </authorList>
    </citation>
    <scope>NUCLEOTIDE SEQUENCE</scope>
    <source>
        <strain evidence="8">TFB10827</strain>
    </source>
</reference>
<dbReference type="InterPro" id="IPR013083">
    <property type="entry name" value="Znf_RING/FYVE/PHD"/>
</dbReference>
<keyword evidence="9" id="KW-1185">Reference proteome</keyword>
<keyword evidence="2 4" id="KW-0863">Zinc-finger</keyword>
<evidence type="ECO:0000256" key="5">
    <source>
        <dbReference type="SAM" id="Coils"/>
    </source>
</evidence>
<evidence type="ECO:0000256" key="4">
    <source>
        <dbReference type="PROSITE-ProRule" id="PRU00175"/>
    </source>
</evidence>
<keyword evidence="3" id="KW-0862">Zinc</keyword>
<dbReference type="InterPro" id="IPR001841">
    <property type="entry name" value="Znf_RING"/>
</dbReference>
<accession>A0ABQ8Q894</accession>
<name>A0ABQ8Q894_9AGAR</name>
<protein>
    <recommendedName>
        <fullName evidence="7">RING-type domain-containing protein</fullName>
    </recommendedName>
</protein>